<comment type="caution">
    <text evidence="2">The sequence shown here is derived from an EMBL/GenBank/DDBJ whole genome shotgun (WGS) entry which is preliminary data.</text>
</comment>
<feature type="domain" description="Bacterial SCP orthologue" evidence="1">
    <location>
        <begin position="31"/>
        <end position="124"/>
    </location>
</feature>
<dbReference type="InterPro" id="IPR041629">
    <property type="entry name" value="SCP_3"/>
</dbReference>
<reference evidence="2 3" key="1">
    <citation type="submission" date="2016-10" db="EMBL/GenBank/DDBJ databases">
        <title>Evaluation of Human, Veterinary and Environmental Mycobacterium chelonae Isolates by Core Genome Phylogenomic Analysis, Targeted Gene Comparison, and Anti-microbial Susceptibility Patterns: A Tale of Mistaken Identities.</title>
        <authorList>
            <person name="Fogelson S.B."/>
            <person name="Camus A.C."/>
            <person name="Lorenz W."/>
            <person name="Vasireddy R."/>
            <person name="Vasireddy S."/>
            <person name="Smith T."/>
            <person name="Brown-Elliott B.A."/>
            <person name="Wallace R.J.Jr."/>
            <person name="Hasan N.A."/>
            <person name="Reischl U."/>
            <person name="Sanchez S."/>
        </authorList>
    </citation>
    <scope>NUCLEOTIDE SEQUENCE [LARGE SCALE GENOMIC DNA]</scope>
    <source>
        <strain evidence="2 3">15515</strain>
    </source>
</reference>
<name>A0A1S1LNL1_MYCCH</name>
<dbReference type="Pfam" id="PF17844">
    <property type="entry name" value="SCP_3"/>
    <property type="match status" value="1"/>
</dbReference>
<dbReference type="Gene3D" id="3.30.1050.40">
    <property type="match status" value="1"/>
</dbReference>
<evidence type="ECO:0000259" key="1">
    <source>
        <dbReference type="Pfam" id="PF17844"/>
    </source>
</evidence>
<accession>A0A1S1LNL1</accession>
<protein>
    <recommendedName>
        <fullName evidence="1">Bacterial SCP orthologue domain-containing protein</fullName>
    </recommendedName>
</protein>
<gene>
    <name evidence="2" type="ORF">BKG82_13565</name>
</gene>
<organism evidence="2 3">
    <name type="scientific">Mycobacteroides chelonae</name>
    <name type="common">Mycobacterium chelonae</name>
    <dbReference type="NCBI Taxonomy" id="1774"/>
    <lineage>
        <taxon>Bacteria</taxon>
        <taxon>Bacillati</taxon>
        <taxon>Actinomycetota</taxon>
        <taxon>Actinomycetes</taxon>
        <taxon>Mycobacteriales</taxon>
        <taxon>Mycobacteriaceae</taxon>
        <taxon>Mycobacteroides</taxon>
    </lineage>
</organism>
<dbReference type="EMBL" id="MLIQ01000015">
    <property type="protein sequence ID" value="OHU56883.1"/>
    <property type="molecule type" value="Genomic_DNA"/>
</dbReference>
<evidence type="ECO:0000313" key="2">
    <source>
        <dbReference type="EMBL" id="OHU56883.1"/>
    </source>
</evidence>
<dbReference type="Proteomes" id="UP000180043">
    <property type="component" value="Unassembled WGS sequence"/>
</dbReference>
<dbReference type="RefSeq" id="WP_057969352.1">
    <property type="nucleotide sequence ID" value="NZ_MLII01000039.1"/>
</dbReference>
<sequence length="128" mass="13295">MPARPPDASSTRAAVLAIADWLRDAQAPEPERAALADAVRFTARTLAADAPGASVEVRVPPFVAVQCISGPRHTRGTPPNVVETTPRTWLLLATGLLTLDGAVAGRTVTVSGSRAAEIADWLPLVPLG</sequence>
<evidence type="ECO:0000313" key="3">
    <source>
        <dbReference type="Proteomes" id="UP000180043"/>
    </source>
</evidence>
<dbReference type="AlphaFoldDB" id="A0A1S1LNL1"/>
<proteinExistence type="predicted"/>